<evidence type="ECO:0000313" key="4">
    <source>
        <dbReference type="Proteomes" id="UP000503399"/>
    </source>
</evidence>
<dbReference type="InterPro" id="IPR000572">
    <property type="entry name" value="OxRdtase_Mopterin-bd_dom"/>
</dbReference>
<dbReference type="InterPro" id="IPR036374">
    <property type="entry name" value="OxRdtase_Mopterin-bd_sf"/>
</dbReference>
<feature type="transmembrane region" description="Helical" evidence="1">
    <location>
        <begin position="113"/>
        <end position="131"/>
    </location>
</feature>
<protein>
    <submittedName>
        <fullName evidence="3">Oxidored_molyb domain-containing protein</fullName>
    </submittedName>
</protein>
<feature type="domain" description="Oxidoreductase molybdopterin-binding" evidence="2">
    <location>
        <begin position="204"/>
        <end position="351"/>
    </location>
</feature>
<feature type="transmembrane region" description="Helical" evidence="1">
    <location>
        <begin position="23"/>
        <end position="41"/>
    </location>
</feature>
<gene>
    <name evidence="3" type="ORF">R50_0049</name>
</gene>
<evidence type="ECO:0000256" key="1">
    <source>
        <dbReference type="SAM" id="Phobius"/>
    </source>
</evidence>
<sequence length="367" mass="39547">MADLLQPAGGTPAPFGVRHRRHAWAVGLLYLTGLVLYLPGWRTAAGGSLPLVQAVHTAGGVLYVLATVGLGARFFPWPGAGRPGYGRWGFFLLVMTGLTGFGLLGGGGAVRQAATVGHAGFAAAFTLWLAWHLWARRPRRLPVAGGISRRRFLGWAGSVLAAAVPLRYLPGMLRMVGGSLAGPAGGQVAGALPGFVPYTVVNGYPDLNAAAWRLTLEAPGRPPRIWDLAALQQHPATRTRVFRFQCVTGWAVDQVAATGVDLAAWLAAQGWDPAREPWVVFFSGDGVYTESLSASQVLHYRPLLAWALDGRPLARSQGFPLRLIVPGMYGYKSLKWLVRIRLQAGREDGYWEQRGYPEDAYLGSYPL</sequence>
<reference evidence="3 4" key="1">
    <citation type="submission" date="2020-02" db="EMBL/GenBank/DDBJ databases">
        <authorList>
            <person name="Hogendoorn C."/>
        </authorList>
    </citation>
    <scope>NUCLEOTIDE SEQUENCE [LARGE SCALE GENOMIC DNA]</scope>
    <source>
        <strain evidence="3">R501</strain>
    </source>
</reference>
<dbReference type="Proteomes" id="UP000503399">
    <property type="component" value="Chromosome"/>
</dbReference>
<name>A0A6F8ZCT5_9FIRM</name>
<keyword evidence="1" id="KW-0812">Transmembrane</keyword>
<organism evidence="3 4">
    <name type="scientific">Candidatus Hydrogenisulfobacillus filiaventi</name>
    <dbReference type="NCBI Taxonomy" id="2707344"/>
    <lineage>
        <taxon>Bacteria</taxon>
        <taxon>Bacillati</taxon>
        <taxon>Bacillota</taxon>
        <taxon>Clostridia</taxon>
        <taxon>Eubacteriales</taxon>
        <taxon>Clostridiales Family XVII. Incertae Sedis</taxon>
        <taxon>Candidatus Hydrogenisulfobacillus</taxon>
    </lineage>
</organism>
<feature type="transmembrane region" description="Helical" evidence="1">
    <location>
        <begin position="53"/>
        <end position="76"/>
    </location>
</feature>
<accession>A0A6F8ZCT5</accession>
<dbReference type="EMBL" id="LR778114">
    <property type="protein sequence ID" value="CAB1127555.1"/>
    <property type="molecule type" value="Genomic_DNA"/>
</dbReference>
<dbReference type="KEGG" id="hfv:R50_0049"/>
<evidence type="ECO:0000313" key="3">
    <source>
        <dbReference type="EMBL" id="CAB1127555.1"/>
    </source>
</evidence>
<keyword evidence="1" id="KW-1133">Transmembrane helix</keyword>
<dbReference type="SUPFAM" id="SSF56524">
    <property type="entry name" value="Oxidoreductase molybdopterin-binding domain"/>
    <property type="match status" value="1"/>
</dbReference>
<dbReference type="PANTHER" id="PTHR43032">
    <property type="entry name" value="PROTEIN-METHIONINE-SULFOXIDE REDUCTASE"/>
    <property type="match status" value="1"/>
</dbReference>
<dbReference type="Gene3D" id="3.90.420.10">
    <property type="entry name" value="Oxidoreductase, molybdopterin-binding domain"/>
    <property type="match status" value="1"/>
</dbReference>
<keyword evidence="1" id="KW-0472">Membrane</keyword>
<dbReference type="Pfam" id="PF00174">
    <property type="entry name" value="Oxidored_molyb"/>
    <property type="match status" value="1"/>
</dbReference>
<proteinExistence type="predicted"/>
<dbReference type="AlphaFoldDB" id="A0A6F8ZCT5"/>
<evidence type="ECO:0000259" key="2">
    <source>
        <dbReference type="Pfam" id="PF00174"/>
    </source>
</evidence>
<feature type="transmembrane region" description="Helical" evidence="1">
    <location>
        <begin position="88"/>
        <end position="107"/>
    </location>
</feature>
<feature type="transmembrane region" description="Helical" evidence="1">
    <location>
        <begin position="152"/>
        <end position="169"/>
    </location>
</feature>
<keyword evidence="4" id="KW-1185">Reference proteome</keyword>